<dbReference type="GO" id="GO:0016020">
    <property type="term" value="C:membrane"/>
    <property type="evidence" value="ECO:0007669"/>
    <property type="project" value="UniProtKB-SubCell"/>
</dbReference>
<comment type="subcellular location">
    <subcellularLocation>
        <location evidence="1">Membrane</location>
        <topology evidence="1">Single-pass type I membrane protein</topology>
    </subcellularLocation>
</comment>
<dbReference type="EC" id="2.7.11.1" evidence="3"/>
<dbReference type="Gene3D" id="1.10.510.10">
    <property type="entry name" value="Transferase(Phosphotransferase) domain 1"/>
    <property type="match status" value="1"/>
</dbReference>
<organism evidence="23">
    <name type="scientific">Physcomitrium patens</name>
    <name type="common">Spreading-leaved earth moss</name>
    <name type="synonym">Physcomitrella patens</name>
    <dbReference type="NCBI Taxonomy" id="3218"/>
    <lineage>
        <taxon>Eukaryota</taxon>
        <taxon>Viridiplantae</taxon>
        <taxon>Streptophyta</taxon>
        <taxon>Embryophyta</taxon>
        <taxon>Bryophyta</taxon>
        <taxon>Bryophytina</taxon>
        <taxon>Bryopsida</taxon>
        <taxon>Funariidae</taxon>
        <taxon>Funariales</taxon>
        <taxon>Funariaceae</taxon>
        <taxon>Physcomitrium</taxon>
    </lineage>
</organism>
<evidence type="ECO:0000256" key="20">
    <source>
        <dbReference type="SAM" id="MobiDB-lite"/>
    </source>
</evidence>
<dbReference type="PROSITE" id="PS50011">
    <property type="entry name" value="PROTEIN_KINASE_DOM"/>
    <property type="match status" value="1"/>
</dbReference>
<evidence type="ECO:0000256" key="1">
    <source>
        <dbReference type="ARBA" id="ARBA00004479"/>
    </source>
</evidence>
<feature type="binding site" evidence="19">
    <location>
        <position position="512"/>
    </location>
    <ligand>
        <name>ATP</name>
        <dbReference type="ChEBI" id="CHEBI:30616"/>
    </ligand>
</feature>
<evidence type="ECO:0000313" key="23">
    <source>
        <dbReference type="EMBL" id="PNR43868.1"/>
    </source>
</evidence>
<evidence type="ECO:0000256" key="17">
    <source>
        <dbReference type="ARBA" id="ARBA00047899"/>
    </source>
</evidence>
<keyword evidence="16" id="KW-0325">Glycoprotein</keyword>
<evidence type="ECO:0000259" key="22">
    <source>
        <dbReference type="PROSITE" id="PS50011"/>
    </source>
</evidence>
<keyword evidence="9" id="KW-0677">Repeat</keyword>
<keyword evidence="4" id="KW-0723">Serine/threonine-protein kinase</keyword>
<dbReference type="GO" id="GO:0004674">
    <property type="term" value="F:protein serine/threonine kinase activity"/>
    <property type="evidence" value="ECO:0007669"/>
    <property type="project" value="UniProtKB-KW"/>
</dbReference>
<evidence type="ECO:0000256" key="10">
    <source>
        <dbReference type="ARBA" id="ARBA00022741"/>
    </source>
</evidence>
<evidence type="ECO:0000256" key="12">
    <source>
        <dbReference type="ARBA" id="ARBA00022840"/>
    </source>
</evidence>
<keyword evidence="5" id="KW-0433">Leucine-rich repeat</keyword>
<dbReference type="Pfam" id="PF00560">
    <property type="entry name" value="LRR_1"/>
    <property type="match status" value="2"/>
</dbReference>
<dbReference type="KEGG" id="ppp:112289729"/>
<dbReference type="PANTHER" id="PTHR48006:SF51">
    <property type="entry name" value="PROTEIN KINASE DOMAIN-CONTAINING PROTEIN"/>
    <property type="match status" value="1"/>
</dbReference>
<dbReference type="SUPFAM" id="SSF56112">
    <property type="entry name" value="Protein kinase-like (PK-like)"/>
    <property type="match status" value="1"/>
</dbReference>
<dbReference type="InterPro" id="IPR017441">
    <property type="entry name" value="Protein_kinase_ATP_BS"/>
</dbReference>
<evidence type="ECO:0000256" key="2">
    <source>
        <dbReference type="ARBA" id="ARBA00008684"/>
    </source>
</evidence>
<reference evidence="23 25" key="1">
    <citation type="journal article" date="2008" name="Science">
        <title>The Physcomitrella genome reveals evolutionary insights into the conquest of land by plants.</title>
        <authorList>
            <person name="Rensing S."/>
            <person name="Lang D."/>
            <person name="Zimmer A."/>
            <person name="Terry A."/>
            <person name="Salamov A."/>
            <person name="Shapiro H."/>
            <person name="Nishiyama T."/>
            <person name="Perroud P.-F."/>
            <person name="Lindquist E."/>
            <person name="Kamisugi Y."/>
            <person name="Tanahashi T."/>
            <person name="Sakakibara K."/>
            <person name="Fujita T."/>
            <person name="Oishi K."/>
            <person name="Shin-I T."/>
            <person name="Kuroki Y."/>
            <person name="Toyoda A."/>
            <person name="Suzuki Y."/>
            <person name="Hashimoto A."/>
            <person name="Yamaguchi K."/>
            <person name="Sugano A."/>
            <person name="Kohara Y."/>
            <person name="Fujiyama A."/>
            <person name="Anterola A."/>
            <person name="Aoki S."/>
            <person name="Ashton N."/>
            <person name="Barbazuk W.B."/>
            <person name="Barker E."/>
            <person name="Bennetzen J."/>
            <person name="Bezanilla M."/>
            <person name="Blankenship R."/>
            <person name="Cho S.H."/>
            <person name="Dutcher S."/>
            <person name="Estelle M."/>
            <person name="Fawcett J.A."/>
            <person name="Gundlach H."/>
            <person name="Hanada K."/>
            <person name="Heyl A."/>
            <person name="Hicks K.A."/>
            <person name="Hugh J."/>
            <person name="Lohr M."/>
            <person name="Mayer K."/>
            <person name="Melkozernov A."/>
            <person name="Murata T."/>
            <person name="Nelson D."/>
            <person name="Pils B."/>
            <person name="Prigge M."/>
            <person name="Reiss B."/>
            <person name="Renner T."/>
            <person name="Rombauts S."/>
            <person name="Rushton P."/>
            <person name="Sanderfoot A."/>
            <person name="Schween G."/>
            <person name="Shiu S.-H."/>
            <person name="Stueber K."/>
            <person name="Theodoulou F.L."/>
            <person name="Tu H."/>
            <person name="Van de Peer Y."/>
            <person name="Verrier P.J."/>
            <person name="Waters E."/>
            <person name="Wood A."/>
            <person name="Yang L."/>
            <person name="Cove D."/>
            <person name="Cuming A."/>
            <person name="Hasebe M."/>
            <person name="Lucas S."/>
            <person name="Mishler D.B."/>
            <person name="Reski R."/>
            <person name="Grigoriev I."/>
            <person name="Quatrano R.S."/>
            <person name="Boore J.L."/>
        </authorList>
    </citation>
    <scope>NUCLEOTIDE SEQUENCE [LARGE SCALE GENOMIC DNA]</scope>
    <source>
        <strain evidence="24 25">cv. Gransden 2004</strain>
    </source>
</reference>
<dbReference type="InterPro" id="IPR032675">
    <property type="entry name" value="LRR_dom_sf"/>
</dbReference>
<evidence type="ECO:0000256" key="13">
    <source>
        <dbReference type="ARBA" id="ARBA00022989"/>
    </source>
</evidence>
<name>A0A2K1JQQ7_PHYPA</name>
<keyword evidence="7 21" id="KW-0812">Transmembrane</keyword>
<dbReference type="Proteomes" id="UP000006727">
    <property type="component" value="Chromosome 12"/>
</dbReference>
<evidence type="ECO:0000256" key="15">
    <source>
        <dbReference type="ARBA" id="ARBA00023170"/>
    </source>
</evidence>
<keyword evidence="8" id="KW-0732">Signal</keyword>
<dbReference type="STRING" id="3218.A0A2K1JQQ7"/>
<evidence type="ECO:0000313" key="25">
    <source>
        <dbReference type="Proteomes" id="UP000006727"/>
    </source>
</evidence>
<dbReference type="EMBL" id="ABEU02000012">
    <property type="protein sequence ID" value="PNR43868.1"/>
    <property type="molecule type" value="Genomic_DNA"/>
</dbReference>
<dbReference type="PaxDb" id="3218-PP1S70_239V6.1"/>
<evidence type="ECO:0000256" key="16">
    <source>
        <dbReference type="ARBA" id="ARBA00023180"/>
    </source>
</evidence>
<keyword evidence="11" id="KW-0418">Kinase</keyword>
<accession>A0A2K1JQQ7</accession>
<feature type="domain" description="Protein kinase" evidence="22">
    <location>
        <begin position="484"/>
        <end position="757"/>
    </location>
</feature>
<dbReference type="OrthoDB" id="338859at2759"/>
<dbReference type="InterPro" id="IPR051824">
    <property type="entry name" value="LRR_Rcpt-Like_S/T_Kinase"/>
</dbReference>
<evidence type="ECO:0000256" key="19">
    <source>
        <dbReference type="PROSITE-ProRule" id="PRU10141"/>
    </source>
</evidence>
<dbReference type="Gramene" id="Pp3c12_14020V3.1">
    <property type="protein sequence ID" value="Pp3c12_14020V3.1"/>
    <property type="gene ID" value="Pp3c12_14020"/>
</dbReference>
<dbReference type="InterPro" id="IPR008271">
    <property type="entry name" value="Ser/Thr_kinase_AS"/>
</dbReference>
<keyword evidence="10 19" id="KW-0547">Nucleotide-binding</keyword>
<dbReference type="InterPro" id="IPR000719">
    <property type="entry name" value="Prot_kinase_dom"/>
</dbReference>
<protein>
    <recommendedName>
        <fullName evidence="3">non-specific serine/threonine protein kinase</fullName>
        <ecNumber evidence="3">2.7.11.1</ecNumber>
    </recommendedName>
</protein>
<dbReference type="Gene3D" id="3.30.200.20">
    <property type="entry name" value="Phosphorylase Kinase, domain 1"/>
    <property type="match status" value="1"/>
</dbReference>
<keyword evidence="15" id="KW-0675">Receptor</keyword>
<dbReference type="InterPro" id="IPR013210">
    <property type="entry name" value="LRR_N_plant-typ"/>
</dbReference>
<evidence type="ECO:0000256" key="14">
    <source>
        <dbReference type="ARBA" id="ARBA00023136"/>
    </source>
</evidence>
<sequence length="829" mass="92833">MECDVQASFPYLRGLTGNRMLSSCDRIDAKASISRTRDLLPSWRWLITLCVATMLSSEAPSVASQAVDQGSALKSLARDWNAQDLLADWERNPLPDPCLGAWTGVFCDNATNTNVVILNFTAKGLKGPMPSLISQLVHLEELTLDDNRIEDPIPSEIGRLIHLRRLSLNNNSLTSLPPEELLMCNLTYLAMHKNNIYGQLPLWISNMVTLEKLDMYANKLWGGLPPEYGRLTNMKSMQLWENQLSGFIPREWSNMKKMLNYGLGHLYLTGNVPDWLFELPSLRTATLSRNQLIGPFPNLTKLLNNGNPDFTRLDLSCNYLTGAYPTIRNTAAPNTTVIYYSNCYDNETDSSATINTPMNATQNTPQNCSRSWDCTSFYNQFSVTRNECPPCPSSQTLTDPSKCVCGKGFSSNGTSTAPFIGAGVVGGFFVMITAFVLTASCMKMRKPKYPQFGRKIEGVDDPWIIPEGLRRFRLQELEEATQKFSQKHFLGMGGFGNVYQGFLNDGKIVAIKCASLRSAQGHKEFQNELTLLARLHHRNLVGLLGFCDDGGLQILVYEYMSNGDLYDNLFGTDGRPSLNSYQRVEVALGIARGLDYLHSFADPPVIHRDIKASNILLDEFMVAKLADFGVSKISPEPYSHISTRPVGTMGYVDPEYFRTNQVTVSSDIYSFGIVLLEIITGKPIIDDQRGENTNLEDWVKPRFILRGVKEIVDPKFKGDYDEELFTKMTELAIRCTSAKRNDRPTMKEVLNILEPLARASLEALSERMHSVSKSIDKSLSSERSEFYFNYESKNPPLVRESPEAGESSSDGNVVTKYLDNLATIQQVPR</sequence>
<dbReference type="SUPFAM" id="SSF52058">
    <property type="entry name" value="L domain-like"/>
    <property type="match status" value="1"/>
</dbReference>
<keyword evidence="14 21" id="KW-0472">Membrane</keyword>
<dbReference type="CDD" id="cd14066">
    <property type="entry name" value="STKc_IRAK"/>
    <property type="match status" value="1"/>
</dbReference>
<dbReference type="RefSeq" id="XP_024390986.1">
    <property type="nucleotide sequence ID" value="XM_024535218.2"/>
</dbReference>
<evidence type="ECO:0000256" key="5">
    <source>
        <dbReference type="ARBA" id="ARBA00022614"/>
    </source>
</evidence>
<evidence type="ECO:0000256" key="21">
    <source>
        <dbReference type="SAM" id="Phobius"/>
    </source>
</evidence>
<reference evidence="24" key="3">
    <citation type="submission" date="2020-12" db="UniProtKB">
        <authorList>
            <consortium name="EnsemblPlants"/>
        </authorList>
    </citation>
    <scope>IDENTIFICATION</scope>
</reference>
<dbReference type="FunFam" id="1.10.510.10:FF:000287">
    <property type="entry name" value="probable LRR receptor-like serine/threonine-protein kinase RKF3"/>
    <property type="match status" value="1"/>
</dbReference>
<evidence type="ECO:0000256" key="4">
    <source>
        <dbReference type="ARBA" id="ARBA00022527"/>
    </source>
</evidence>
<keyword evidence="6" id="KW-0808">Transferase</keyword>
<dbReference type="SMART" id="SM00220">
    <property type="entry name" value="S_TKc"/>
    <property type="match status" value="1"/>
</dbReference>
<evidence type="ECO:0000256" key="6">
    <source>
        <dbReference type="ARBA" id="ARBA00022679"/>
    </source>
</evidence>
<dbReference type="GeneID" id="112289729"/>
<dbReference type="Gene3D" id="3.80.10.10">
    <property type="entry name" value="Ribonuclease Inhibitor"/>
    <property type="match status" value="2"/>
</dbReference>
<dbReference type="PROSITE" id="PS00108">
    <property type="entry name" value="PROTEIN_KINASE_ST"/>
    <property type="match status" value="1"/>
</dbReference>
<evidence type="ECO:0000256" key="9">
    <source>
        <dbReference type="ARBA" id="ARBA00022737"/>
    </source>
</evidence>
<keyword evidence="12 19" id="KW-0067">ATP-binding</keyword>
<dbReference type="Pfam" id="PF08263">
    <property type="entry name" value="LRRNT_2"/>
    <property type="match status" value="1"/>
</dbReference>
<reference evidence="23 25" key="2">
    <citation type="journal article" date="2018" name="Plant J.">
        <title>The Physcomitrella patens chromosome-scale assembly reveals moss genome structure and evolution.</title>
        <authorList>
            <person name="Lang D."/>
            <person name="Ullrich K.K."/>
            <person name="Murat F."/>
            <person name="Fuchs J."/>
            <person name="Jenkins J."/>
            <person name="Haas F.B."/>
            <person name="Piednoel M."/>
            <person name="Gundlach H."/>
            <person name="Van Bel M."/>
            <person name="Meyberg R."/>
            <person name="Vives C."/>
            <person name="Morata J."/>
            <person name="Symeonidi A."/>
            <person name="Hiss M."/>
            <person name="Muchero W."/>
            <person name="Kamisugi Y."/>
            <person name="Saleh O."/>
            <person name="Blanc G."/>
            <person name="Decker E.L."/>
            <person name="van Gessel N."/>
            <person name="Grimwood J."/>
            <person name="Hayes R.D."/>
            <person name="Graham S.W."/>
            <person name="Gunter L.E."/>
            <person name="McDaniel S.F."/>
            <person name="Hoernstein S.N.W."/>
            <person name="Larsson A."/>
            <person name="Li F.W."/>
            <person name="Perroud P.F."/>
            <person name="Phillips J."/>
            <person name="Ranjan P."/>
            <person name="Rokshar D.S."/>
            <person name="Rothfels C.J."/>
            <person name="Schneider L."/>
            <person name="Shu S."/>
            <person name="Stevenson D.W."/>
            <person name="Thummler F."/>
            <person name="Tillich M."/>
            <person name="Villarreal Aguilar J.C."/>
            <person name="Widiez T."/>
            <person name="Wong G.K."/>
            <person name="Wymore A."/>
            <person name="Zhang Y."/>
            <person name="Zimmer A.D."/>
            <person name="Quatrano R.S."/>
            <person name="Mayer K.F.X."/>
            <person name="Goodstein D."/>
            <person name="Casacuberta J.M."/>
            <person name="Vandepoele K."/>
            <person name="Reski R."/>
            <person name="Cuming A.C."/>
            <person name="Tuskan G.A."/>
            <person name="Maumus F."/>
            <person name="Salse J."/>
            <person name="Schmutz J."/>
            <person name="Rensing S.A."/>
        </authorList>
    </citation>
    <scope>NUCLEOTIDE SEQUENCE [LARGE SCALE GENOMIC DNA]</scope>
    <source>
        <strain evidence="24 25">cv. Gransden 2004</strain>
    </source>
</reference>
<comment type="similarity">
    <text evidence="2">Belongs to the protein kinase superfamily. Ser/Thr protein kinase family.</text>
</comment>
<evidence type="ECO:0000256" key="11">
    <source>
        <dbReference type="ARBA" id="ARBA00022777"/>
    </source>
</evidence>
<dbReference type="GO" id="GO:0005524">
    <property type="term" value="F:ATP binding"/>
    <property type="evidence" value="ECO:0007669"/>
    <property type="project" value="UniProtKB-UniRule"/>
</dbReference>
<proteinExistence type="inferred from homology"/>
<dbReference type="InterPro" id="IPR001611">
    <property type="entry name" value="Leu-rich_rpt"/>
</dbReference>
<dbReference type="Pfam" id="PF00069">
    <property type="entry name" value="Pkinase"/>
    <property type="match status" value="1"/>
</dbReference>
<dbReference type="PROSITE" id="PS00107">
    <property type="entry name" value="PROTEIN_KINASE_ATP"/>
    <property type="match status" value="1"/>
</dbReference>
<evidence type="ECO:0000313" key="24">
    <source>
        <dbReference type="EnsemblPlants" id="Pp3c12_14020V3.1"/>
    </source>
</evidence>
<keyword evidence="13 21" id="KW-1133">Transmembrane helix</keyword>
<feature type="transmembrane region" description="Helical" evidence="21">
    <location>
        <begin position="419"/>
        <end position="439"/>
    </location>
</feature>
<dbReference type="EnsemblPlants" id="Pp3c12_14020V3.1">
    <property type="protein sequence ID" value="Pp3c12_14020V3.1"/>
    <property type="gene ID" value="Pp3c12_14020"/>
</dbReference>
<dbReference type="FunFam" id="3.30.200.20:FF:000162">
    <property type="entry name" value="Adenine nucleotide alpha hydrolase-like domain kinase"/>
    <property type="match status" value="1"/>
</dbReference>
<dbReference type="AlphaFoldDB" id="A0A2K1JQQ7"/>
<comment type="catalytic activity">
    <reaction evidence="17">
        <text>L-threonyl-[protein] + ATP = O-phospho-L-threonyl-[protein] + ADP + H(+)</text>
        <dbReference type="Rhea" id="RHEA:46608"/>
        <dbReference type="Rhea" id="RHEA-COMP:11060"/>
        <dbReference type="Rhea" id="RHEA-COMP:11605"/>
        <dbReference type="ChEBI" id="CHEBI:15378"/>
        <dbReference type="ChEBI" id="CHEBI:30013"/>
        <dbReference type="ChEBI" id="CHEBI:30616"/>
        <dbReference type="ChEBI" id="CHEBI:61977"/>
        <dbReference type="ChEBI" id="CHEBI:456216"/>
        <dbReference type="EC" id="2.7.11.1"/>
    </reaction>
</comment>
<keyword evidence="25" id="KW-1185">Reference proteome</keyword>
<dbReference type="InterPro" id="IPR011009">
    <property type="entry name" value="Kinase-like_dom_sf"/>
</dbReference>
<evidence type="ECO:0000256" key="8">
    <source>
        <dbReference type="ARBA" id="ARBA00022729"/>
    </source>
</evidence>
<evidence type="ECO:0000256" key="18">
    <source>
        <dbReference type="ARBA" id="ARBA00048679"/>
    </source>
</evidence>
<gene>
    <name evidence="24" type="primary">LOC112289729</name>
    <name evidence="23" type="ORF">PHYPA_016251</name>
</gene>
<comment type="catalytic activity">
    <reaction evidence="18">
        <text>L-seryl-[protein] + ATP = O-phospho-L-seryl-[protein] + ADP + H(+)</text>
        <dbReference type="Rhea" id="RHEA:17989"/>
        <dbReference type="Rhea" id="RHEA-COMP:9863"/>
        <dbReference type="Rhea" id="RHEA-COMP:11604"/>
        <dbReference type="ChEBI" id="CHEBI:15378"/>
        <dbReference type="ChEBI" id="CHEBI:29999"/>
        <dbReference type="ChEBI" id="CHEBI:30616"/>
        <dbReference type="ChEBI" id="CHEBI:83421"/>
        <dbReference type="ChEBI" id="CHEBI:456216"/>
        <dbReference type="EC" id="2.7.11.1"/>
    </reaction>
</comment>
<feature type="region of interest" description="Disordered" evidence="20">
    <location>
        <begin position="793"/>
        <end position="813"/>
    </location>
</feature>
<evidence type="ECO:0000256" key="3">
    <source>
        <dbReference type="ARBA" id="ARBA00012513"/>
    </source>
</evidence>
<evidence type="ECO:0000256" key="7">
    <source>
        <dbReference type="ARBA" id="ARBA00022692"/>
    </source>
</evidence>
<dbReference type="PROSITE" id="PS51450">
    <property type="entry name" value="LRR"/>
    <property type="match status" value="1"/>
</dbReference>
<dbReference type="PANTHER" id="PTHR48006">
    <property type="entry name" value="LEUCINE-RICH REPEAT-CONTAINING PROTEIN DDB_G0281931-RELATED"/>
    <property type="match status" value="1"/>
</dbReference>